<sequence length="110" mass="13024">MFTDLLLYCILPVLALAQNALLDETNEYRQDLWPYMDDMAQWPNELSNVVYYDPRLKRWASQLRFGKRTNWASKLQAKILLRKATIQNGSQRFLHNDLLFEKGAMIEKKS</sequence>
<evidence type="ECO:0000256" key="1">
    <source>
        <dbReference type="SAM" id="SignalP"/>
    </source>
</evidence>
<dbReference type="AlphaFoldDB" id="A0A1I8ECM6"/>
<feature type="signal peptide" evidence="1">
    <location>
        <begin position="1"/>
        <end position="17"/>
    </location>
</feature>
<proteinExistence type="predicted"/>
<name>A0A1I8ECM6_WUCBA</name>
<keyword evidence="1" id="KW-0732">Signal</keyword>
<accession>A0A1I8ECM6</accession>
<reference evidence="2" key="1">
    <citation type="submission" date="2016-11" db="UniProtKB">
        <authorList>
            <consortium name="WormBaseParasite"/>
        </authorList>
    </citation>
    <scope>IDENTIFICATION</scope>
    <source>
        <strain evidence="2">pt0022</strain>
    </source>
</reference>
<organism evidence="2">
    <name type="scientific">Wuchereria bancrofti</name>
    <dbReference type="NCBI Taxonomy" id="6293"/>
    <lineage>
        <taxon>Eukaryota</taxon>
        <taxon>Metazoa</taxon>
        <taxon>Ecdysozoa</taxon>
        <taxon>Nematoda</taxon>
        <taxon>Chromadorea</taxon>
        <taxon>Rhabditida</taxon>
        <taxon>Spirurina</taxon>
        <taxon>Spiruromorpha</taxon>
        <taxon>Filarioidea</taxon>
        <taxon>Onchocercidae</taxon>
        <taxon>Wuchereria</taxon>
    </lineage>
</organism>
<evidence type="ECO:0000313" key="2">
    <source>
        <dbReference type="WBParaSite" id="maker-PairedContig_1281-snap-gene-0.5-mRNA-1"/>
    </source>
</evidence>
<feature type="chain" id="PRO_5009318111" evidence="1">
    <location>
        <begin position="18"/>
        <end position="110"/>
    </location>
</feature>
<protein>
    <submittedName>
        <fullName evidence="2">Uncharacterized protein</fullName>
    </submittedName>
</protein>
<dbReference type="WBParaSite" id="maker-PairedContig_1281-snap-gene-0.5-mRNA-1">
    <property type="protein sequence ID" value="maker-PairedContig_1281-snap-gene-0.5-mRNA-1"/>
    <property type="gene ID" value="maker-PairedContig_1281-snap-gene-0.5"/>
</dbReference>